<protein>
    <submittedName>
        <fullName evidence="1">DUF29 domain-containing protein</fullName>
    </submittedName>
</protein>
<dbReference type="InterPro" id="IPR002636">
    <property type="entry name" value="DUF29"/>
</dbReference>
<accession>A0ABR9UXI9</accession>
<dbReference type="Gene3D" id="1.20.1220.20">
    <property type="entry name" value="Uncharcterised protein PF01724"/>
    <property type="match status" value="1"/>
</dbReference>
<gene>
    <name evidence="1" type="ORF">IQ230_22105</name>
</gene>
<dbReference type="Proteomes" id="UP000651156">
    <property type="component" value="Unassembled WGS sequence"/>
</dbReference>
<evidence type="ECO:0000313" key="2">
    <source>
        <dbReference type="Proteomes" id="UP000651156"/>
    </source>
</evidence>
<organism evidence="1 2">
    <name type="scientific">Gloeocapsopsis crepidinum LEGE 06123</name>
    <dbReference type="NCBI Taxonomy" id="588587"/>
    <lineage>
        <taxon>Bacteria</taxon>
        <taxon>Bacillati</taxon>
        <taxon>Cyanobacteriota</taxon>
        <taxon>Cyanophyceae</taxon>
        <taxon>Oscillatoriophycideae</taxon>
        <taxon>Chroococcales</taxon>
        <taxon>Chroococcaceae</taxon>
        <taxon>Gloeocapsopsis</taxon>
    </lineage>
</organism>
<proteinExistence type="predicted"/>
<evidence type="ECO:0000313" key="1">
    <source>
        <dbReference type="EMBL" id="MBE9192996.1"/>
    </source>
</evidence>
<dbReference type="RefSeq" id="WP_193934394.1">
    <property type="nucleotide sequence ID" value="NZ_CAWPMZ010000118.1"/>
</dbReference>
<sequence>MTDSMYSKDFVAWAEQQALILETEEFQKLDLANLVEEVRDMSRREIKAAQSHLVRLLKHLLKLNVQPDYPDKSWIISMKDARVELDESIAESTVLKNKLLSPESLARCYAKAVLQASNETDLPLSDFPNELPYSIEQILAADFFGK</sequence>
<reference evidence="1 2" key="1">
    <citation type="submission" date="2020-10" db="EMBL/GenBank/DDBJ databases">
        <authorList>
            <person name="Castelo-Branco R."/>
            <person name="Eusebio N."/>
            <person name="Adriana R."/>
            <person name="Vieira A."/>
            <person name="Brugerolle De Fraissinette N."/>
            <person name="Rezende De Castro R."/>
            <person name="Schneider M.P."/>
            <person name="Vasconcelos V."/>
            <person name="Leao P.N."/>
        </authorList>
    </citation>
    <scope>NUCLEOTIDE SEQUENCE [LARGE SCALE GENOMIC DNA]</scope>
    <source>
        <strain evidence="1 2">LEGE 06123</strain>
    </source>
</reference>
<dbReference type="EMBL" id="JADEWN010000073">
    <property type="protein sequence ID" value="MBE9192996.1"/>
    <property type="molecule type" value="Genomic_DNA"/>
</dbReference>
<keyword evidence="2" id="KW-1185">Reference proteome</keyword>
<name>A0ABR9UXI9_9CHRO</name>
<dbReference type="Pfam" id="PF01724">
    <property type="entry name" value="DUF29"/>
    <property type="match status" value="1"/>
</dbReference>
<dbReference type="PANTHER" id="PTHR34235">
    <property type="entry name" value="SLR1203 PROTEIN-RELATED"/>
    <property type="match status" value="1"/>
</dbReference>
<dbReference type="PANTHER" id="PTHR34235:SF1">
    <property type="entry name" value="SLR0416 PROTEIN"/>
    <property type="match status" value="1"/>
</dbReference>
<comment type="caution">
    <text evidence="1">The sequence shown here is derived from an EMBL/GenBank/DDBJ whole genome shotgun (WGS) entry which is preliminary data.</text>
</comment>